<evidence type="ECO:0000259" key="1">
    <source>
        <dbReference type="Pfam" id="PF00144"/>
    </source>
</evidence>
<keyword evidence="2" id="KW-0378">Hydrolase</keyword>
<dbReference type="InterPro" id="IPR012338">
    <property type="entry name" value="Beta-lactam/transpept-like"/>
</dbReference>
<sequence length="380" mass="43076">MLLIPCLVMADEASDHISLQFLADQFLREHRVEEHISGLAVTVDSARITHPLTVYSGTVSTEQEKTVDASSLFQVGSLTKSFIAAVLLQLARDPENHFRLDDPVDKFFPQYSKWRGISVKQLMNMTSGIPDYITDRDMFSDFAAHPYRRHSPSFWVDRMYQHPLRFSPGAGYLYSNTNYLLLGMLIEKLTGHTTGHEIRRRLIKPLGLKNTYYVAHYPGHRVFSRLVRGYQFEKGFHDYIPRGEDVTEYSLSYMDAAGGMISNSADMAVWIKSLFTPDLVLTESELLEMKTLISQQSGRPVATLSVNDPVGFGLGIRAQFGPGFNTSYYIYQGMTLGYRAIYFYYPERQTLISITVNSSFDGKENHLIGLINQIGESLSL</sequence>
<reference evidence="2 3" key="1">
    <citation type="submission" date="2019-08" db="EMBL/GenBank/DDBJ databases">
        <authorList>
            <person name="Guy L."/>
        </authorList>
    </citation>
    <scope>NUCLEOTIDE SEQUENCE [LARGE SCALE GENOMIC DNA]</scope>
    <source>
        <strain evidence="2 3">SGT-108</strain>
    </source>
</reference>
<keyword evidence="2" id="KW-0645">Protease</keyword>
<feature type="domain" description="Beta-lactamase-related" evidence="1">
    <location>
        <begin position="25"/>
        <end position="362"/>
    </location>
</feature>
<dbReference type="KEGG" id="asip:AQUSIP_00670"/>
<accession>A0A5E4PDX9</accession>
<dbReference type="Gene3D" id="3.40.710.10">
    <property type="entry name" value="DD-peptidase/beta-lactamase superfamily"/>
    <property type="match status" value="1"/>
</dbReference>
<protein>
    <submittedName>
        <fullName evidence="2">D-alanyl-D-alanine carboxypeptidase</fullName>
    </submittedName>
</protein>
<dbReference type="PANTHER" id="PTHR46825:SF7">
    <property type="entry name" value="D-ALANYL-D-ALANINE CARBOXYPEPTIDASE"/>
    <property type="match status" value="1"/>
</dbReference>
<organism evidence="2 3">
    <name type="scientific">Aquicella siphonis</name>
    <dbReference type="NCBI Taxonomy" id="254247"/>
    <lineage>
        <taxon>Bacteria</taxon>
        <taxon>Pseudomonadati</taxon>
        <taxon>Pseudomonadota</taxon>
        <taxon>Gammaproteobacteria</taxon>
        <taxon>Legionellales</taxon>
        <taxon>Coxiellaceae</taxon>
        <taxon>Aquicella</taxon>
    </lineage>
</organism>
<dbReference type="EMBL" id="LR699119">
    <property type="protein sequence ID" value="VVC74795.1"/>
    <property type="molecule type" value="Genomic_DNA"/>
</dbReference>
<dbReference type="Pfam" id="PF00144">
    <property type="entry name" value="Beta-lactamase"/>
    <property type="match status" value="1"/>
</dbReference>
<evidence type="ECO:0000313" key="3">
    <source>
        <dbReference type="Proteomes" id="UP000324194"/>
    </source>
</evidence>
<proteinExistence type="predicted"/>
<gene>
    <name evidence="2" type="ORF">AQUSIP_00670</name>
</gene>
<dbReference type="InterPro" id="IPR050491">
    <property type="entry name" value="AmpC-like"/>
</dbReference>
<name>A0A5E4PDX9_9COXI</name>
<dbReference type="GO" id="GO:0004180">
    <property type="term" value="F:carboxypeptidase activity"/>
    <property type="evidence" value="ECO:0007669"/>
    <property type="project" value="UniProtKB-KW"/>
</dbReference>
<keyword evidence="3" id="KW-1185">Reference proteome</keyword>
<dbReference type="Proteomes" id="UP000324194">
    <property type="component" value="Chromosome 1"/>
</dbReference>
<evidence type="ECO:0000313" key="2">
    <source>
        <dbReference type="EMBL" id="VVC74795.1"/>
    </source>
</evidence>
<dbReference type="SUPFAM" id="SSF56601">
    <property type="entry name" value="beta-lactamase/transpeptidase-like"/>
    <property type="match status" value="1"/>
</dbReference>
<dbReference type="AlphaFoldDB" id="A0A5E4PDX9"/>
<dbReference type="PANTHER" id="PTHR46825">
    <property type="entry name" value="D-ALANYL-D-ALANINE-CARBOXYPEPTIDASE/ENDOPEPTIDASE AMPH"/>
    <property type="match status" value="1"/>
</dbReference>
<keyword evidence="2" id="KW-0121">Carboxypeptidase</keyword>
<dbReference type="InterPro" id="IPR001466">
    <property type="entry name" value="Beta-lactam-related"/>
</dbReference>